<dbReference type="SUPFAM" id="SSF52058">
    <property type="entry name" value="L domain-like"/>
    <property type="match status" value="1"/>
</dbReference>
<sequence length="214" mass="25321">MPKISSLYNLRNLILKQNQIRNIEVDYENNQQLEILDISNNFVNFDNGRQCPNLNKIDDHIIDSLPQMKLPDIINMKELSEIAYKCNSLPQNTSHLLDQLSIFAQRISENPQFYRNILYSENEEQAQKNQDYIDSFFQDISLLYSSKKQLNNQLISILAKLLSLNHKNFMQQCMELTLFLLRSWIQNQLLHGQNKFVKSINNNMKIHQLLFKMI</sequence>
<keyword evidence="2" id="KW-1185">Reference proteome</keyword>
<reference evidence="1 2" key="1">
    <citation type="journal article" date="2015" name="Sci. Rep.">
        <title>Genome of the facultative scuticociliatosis pathogen Pseudocohnilembus persalinus provides insight into its virulence through horizontal gene transfer.</title>
        <authorList>
            <person name="Xiong J."/>
            <person name="Wang G."/>
            <person name="Cheng J."/>
            <person name="Tian M."/>
            <person name="Pan X."/>
            <person name="Warren A."/>
            <person name="Jiang C."/>
            <person name="Yuan D."/>
            <person name="Miao W."/>
        </authorList>
    </citation>
    <scope>NUCLEOTIDE SEQUENCE [LARGE SCALE GENOMIC DNA]</scope>
    <source>
        <strain evidence="1">36N120E</strain>
    </source>
</reference>
<dbReference type="InParanoid" id="A0A0V0QF35"/>
<dbReference type="Gene3D" id="3.80.10.10">
    <property type="entry name" value="Ribonuclease Inhibitor"/>
    <property type="match status" value="1"/>
</dbReference>
<protein>
    <submittedName>
        <fullName evidence="1">Uncharacterized protein</fullName>
    </submittedName>
</protein>
<organism evidence="1 2">
    <name type="scientific">Pseudocohnilembus persalinus</name>
    <name type="common">Ciliate</name>
    <dbReference type="NCBI Taxonomy" id="266149"/>
    <lineage>
        <taxon>Eukaryota</taxon>
        <taxon>Sar</taxon>
        <taxon>Alveolata</taxon>
        <taxon>Ciliophora</taxon>
        <taxon>Intramacronucleata</taxon>
        <taxon>Oligohymenophorea</taxon>
        <taxon>Scuticociliatia</taxon>
        <taxon>Philasterida</taxon>
        <taxon>Pseudocohnilembidae</taxon>
        <taxon>Pseudocohnilembus</taxon>
    </lineage>
</organism>
<evidence type="ECO:0000313" key="2">
    <source>
        <dbReference type="Proteomes" id="UP000054937"/>
    </source>
</evidence>
<accession>A0A0V0QF35</accession>
<gene>
    <name evidence="1" type="ORF">PPERSA_03023</name>
</gene>
<name>A0A0V0QF35_PSEPJ</name>
<dbReference type="InterPro" id="IPR032675">
    <property type="entry name" value="LRR_dom_sf"/>
</dbReference>
<proteinExistence type="predicted"/>
<dbReference type="AlphaFoldDB" id="A0A0V0QF35"/>
<comment type="caution">
    <text evidence="1">The sequence shown here is derived from an EMBL/GenBank/DDBJ whole genome shotgun (WGS) entry which is preliminary data.</text>
</comment>
<dbReference type="Proteomes" id="UP000054937">
    <property type="component" value="Unassembled WGS sequence"/>
</dbReference>
<dbReference type="EMBL" id="LDAU01000182">
    <property type="protein sequence ID" value="KRX00763.1"/>
    <property type="molecule type" value="Genomic_DNA"/>
</dbReference>
<evidence type="ECO:0000313" key="1">
    <source>
        <dbReference type="EMBL" id="KRX00763.1"/>
    </source>
</evidence>